<organism evidence="2 3">
    <name type="scientific">Ferroplasma acidarmanus Fer1</name>
    <dbReference type="NCBI Taxonomy" id="333146"/>
    <lineage>
        <taxon>Archaea</taxon>
        <taxon>Methanobacteriati</taxon>
        <taxon>Thermoplasmatota</taxon>
        <taxon>Thermoplasmata</taxon>
        <taxon>Thermoplasmatales</taxon>
        <taxon>Ferroplasmaceae</taxon>
        <taxon>Ferroplasma</taxon>
    </lineage>
</organism>
<dbReference type="KEGG" id="fac:FACI_IFERC01G1747"/>
<feature type="transmembrane region" description="Helical" evidence="1">
    <location>
        <begin position="20"/>
        <end position="39"/>
    </location>
</feature>
<feature type="transmembrane region" description="Helical" evidence="1">
    <location>
        <begin position="51"/>
        <end position="71"/>
    </location>
</feature>
<dbReference type="Proteomes" id="UP000014660">
    <property type="component" value="Chromosome"/>
</dbReference>
<protein>
    <submittedName>
        <fullName evidence="2">Uncharacterized protein</fullName>
    </submittedName>
</protein>
<keyword evidence="1" id="KW-1133">Transmembrane helix</keyword>
<gene>
    <name evidence="2" type="ORF">FACI_IFERC00001G1747</name>
</gene>
<name>S0ASG5_FERAC</name>
<sequence>MQLFYTESVENKRVKNLIKVNIIIGIITVIEVVYVISHFKLYLANALAIDILSIVLGMSFAATMFLWVVGITKN</sequence>
<evidence type="ECO:0000256" key="1">
    <source>
        <dbReference type="SAM" id="Phobius"/>
    </source>
</evidence>
<keyword evidence="3" id="KW-1185">Reference proteome</keyword>
<reference evidence="2 3" key="1">
    <citation type="journal article" date="2007" name="Proc. Natl. Acad. Sci. U.S.A.">
        <title>Genome dynamics in a natural archaeal population.</title>
        <authorList>
            <person name="Allen E.E."/>
            <person name="Tyson G.W."/>
            <person name="Whitaker R.J."/>
            <person name="Detter J.C."/>
            <person name="Richardson P.M."/>
            <person name="Banfield J.F."/>
        </authorList>
    </citation>
    <scope>NUCLEOTIDE SEQUENCE [LARGE SCALE GENOMIC DNA]</scope>
    <source>
        <strain evidence="3">fer1</strain>
    </source>
</reference>
<proteinExistence type="predicted"/>
<dbReference type="AlphaFoldDB" id="S0ASG5"/>
<evidence type="ECO:0000313" key="2">
    <source>
        <dbReference type="EMBL" id="AGO61727.1"/>
    </source>
</evidence>
<keyword evidence="1" id="KW-0812">Transmembrane</keyword>
<evidence type="ECO:0000313" key="3">
    <source>
        <dbReference type="Proteomes" id="UP000014660"/>
    </source>
</evidence>
<dbReference type="EMBL" id="CP004145">
    <property type="protein sequence ID" value="AGO61727.1"/>
    <property type="molecule type" value="Genomic_DNA"/>
</dbReference>
<accession>S0ASG5</accession>
<dbReference type="HOGENOM" id="CLU_2678706_0_0_2"/>
<keyword evidence="1" id="KW-0472">Membrane</keyword>